<dbReference type="Gene3D" id="3.80.10.10">
    <property type="entry name" value="Ribonuclease Inhibitor"/>
    <property type="match status" value="1"/>
</dbReference>
<accession>A0A803LQ60</accession>
<organism evidence="12 13">
    <name type="scientific">Chenopodium quinoa</name>
    <name type="common">Quinoa</name>
    <dbReference type="NCBI Taxonomy" id="63459"/>
    <lineage>
        <taxon>Eukaryota</taxon>
        <taxon>Viridiplantae</taxon>
        <taxon>Streptophyta</taxon>
        <taxon>Embryophyta</taxon>
        <taxon>Tracheophyta</taxon>
        <taxon>Spermatophyta</taxon>
        <taxon>Magnoliopsida</taxon>
        <taxon>eudicotyledons</taxon>
        <taxon>Gunneridae</taxon>
        <taxon>Pentapetalae</taxon>
        <taxon>Caryophyllales</taxon>
        <taxon>Chenopodiaceae</taxon>
        <taxon>Chenopodioideae</taxon>
        <taxon>Atripliceae</taxon>
        <taxon>Chenopodium</taxon>
    </lineage>
</organism>
<evidence type="ECO:0000256" key="4">
    <source>
        <dbReference type="ARBA" id="ARBA00022614"/>
    </source>
</evidence>
<dbReference type="OMA" id="ERIITRM"/>
<keyword evidence="3" id="KW-1003">Cell membrane</keyword>
<keyword evidence="10" id="KW-0325">Glycoprotein</keyword>
<keyword evidence="9" id="KW-0675">Receptor</keyword>
<feature type="transmembrane region" description="Helical" evidence="11">
    <location>
        <begin position="186"/>
        <end position="209"/>
    </location>
</feature>
<evidence type="ECO:0000256" key="7">
    <source>
        <dbReference type="ARBA" id="ARBA00022989"/>
    </source>
</evidence>
<keyword evidence="6" id="KW-0677">Repeat</keyword>
<dbReference type="AlphaFoldDB" id="A0A803LQ60"/>
<comment type="subcellular location">
    <subcellularLocation>
        <location evidence="1">Cell membrane</location>
        <topology evidence="1">Single-pass type I membrane protein</topology>
    </subcellularLocation>
</comment>
<protein>
    <submittedName>
        <fullName evidence="12">Uncharacterized protein</fullName>
    </submittedName>
</protein>
<evidence type="ECO:0000256" key="8">
    <source>
        <dbReference type="ARBA" id="ARBA00023136"/>
    </source>
</evidence>
<dbReference type="Gramene" id="AUR62017089-RA">
    <property type="protein sequence ID" value="AUR62017089-RA:cds"/>
    <property type="gene ID" value="AUR62017089"/>
</dbReference>
<dbReference type="PROSITE" id="PS51450">
    <property type="entry name" value="LRR"/>
    <property type="match status" value="1"/>
</dbReference>
<evidence type="ECO:0000256" key="1">
    <source>
        <dbReference type="ARBA" id="ARBA00004251"/>
    </source>
</evidence>
<evidence type="ECO:0000256" key="5">
    <source>
        <dbReference type="ARBA" id="ARBA00022692"/>
    </source>
</evidence>
<keyword evidence="5 11" id="KW-0812">Transmembrane</keyword>
<keyword evidence="4" id="KW-0433">Leucine-rich repeat</keyword>
<dbReference type="PANTHER" id="PTHR27004">
    <property type="entry name" value="RECEPTOR-LIKE PROTEIN 12 ISOFORM X1"/>
    <property type="match status" value="1"/>
</dbReference>
<evidence type="ECO:0000256" key="6">
    <source>
        <dbReference type="ARBA" id="ARBA00022737"/>
    </source>
</evidence>
<sequence length="237" mass="26162">MMNMNESSLGNPQYMGAKGFTYSYSIEMTFKGRQLLYMKIITTMSTLDMSNNKFEGGIPNSIGKLHSLRGLNLSHNLLTGSIPPSIGMLSLLDCLDLSSNRLIGHIPQELTSLTFLEVFNVSMNLLKGPIPHGNNFNTFSADSYKDNLGLCGQPLLECGASRVPSMNNTGDDDEDLSNDDGNTLSMWEIVMMGFGSGVVVGLAWGYYMLSVGKPFWFIKLSYKMELALLGFWDQQFG</sequence>
<keyword evidence="13" id="KW-1185">Reference proteome</keyword>
<keyword evidence="8 11" id="KW-0472">Membrane</keyword>
<dbReference type="FunFam" id="3.80.10.10:FF:000111">
    <property type="entry name" value="LRR receptor-like serine/threonine-protein kinase ERECTA"/>
    <property type="match status" value="1"/>
</dbReference>
<reference evidence="12" key="1">
    <citation type="journal article" date="2017" name="Nature">
        <title>The genome of Chenopodium quinoa.</title>
        <authorList>
            <person name="Jarvis D.E."/>
            <person name="Ho Y.S."/>
            <person name="Lightfoot D.J."/>
            <person name="Schmoeckel S.M."/>
            <person name="Li B."/>
            <person name="Borm T.J.A."/>
            <person name="Ohyanagi H."/>
            <person name="Mineta K."/>
            <person name="Michell C.T."/>
            <person name="Saber N."/>
            <person name="Kharbatia N.M."/>
            <person name="Rupper R.R."/>
            <person name="Sharp A.R."/>
            <person name="Dally N."/>
            <person name="Boughton B.A."/>
            <person name="Woo Y.H."/>
            <person name="Gao G."/>
            <person name="Schijlen E.G.W.M."/>
            <person name="Guo X."/>
            <person name="Momin A.A."/>
            <person name="Negrao S."/>
            <person name="Al-Babili S."/>
            <person name="Gehring C."/>
            <person name="Roessner U."/>
            <person name="Jung C."/>
            <person name="Murphy K."/>
            <person name="Arold S.T."/>
            <person name="Gojobori T."/>
            <person name="van der Linden C.G."/>
            <person name="van Loo E.N."/>
            <person name="Jellen E.N."/>
            <person name="Maughan P.J."/>
            <person name="Tester M."/>
        </authorList>
    </citation>
    <scope>NUCLEOTIDE SEQUENCE [LARGE SCALE GENOMIC DNA]</scope>
    <source>
        <strain evidence="12">cv. PI 614886</strain>
    </source>
</reference>
<evidence type="ECO:0000256" key="2">
    <source>
        <dbReference type="ARBA" id="ARBA00009592"/>
    </source>
</evidence>
<evidence type="ECO:0000256" key="9">
    <source>
        <dbReference type="ARBA" id="ARBA00023170"/>
    </source>
</evidence>
<reference evidence="12" key="2">
    <citation type="submission" date="2021-03" db="UniProtKB">
        <authorList>
            <consortium name="EnsemblPlants"/>
        </authorList>
    </citation>
    <scope>IDENTIFICATION</scope>
</reference>
<keyword evidence="7 11" id="KW-1133">Transmembrane helix</keyword>
<dbReference type="InterPro" id="IPR032675">
    <property type="entry name" value="LRR_dom_sf"/>
</dbReference>
<evidence type="ECO:0000256" key="11">
    <source>
        <dbReference type="SAM" id="Phobius"/>
    </source>
</evidence>
<evidence type="ECO:0000313" key="12">
    <source>
        <dbReference type="EnsemblPlants" id="AUR62017089-RA:cds"/>
    </source>
</evidence>
<dbReference type="EnsemblPlants" id="AUR62017089-RA">
    <property type="protein sequence ID" value="AUR62017089-RA:cds"/>
    <property type="gene ID" value="AUR62017089"/>
</dbReference>
<evidence type="ECO:0000256" key="10">
    <source>
        <dbReference type="ARBA" id="ARBA00023180"/>
    </source>
</evidence>
<dbReference type="PANTHER" id="PTHR27004:SF203">
    <property type="entry name" value="LEUCINE-RICH REPEAT-CONTAINING N-TERMINAL PLANT-TYPE DOMAIN-CONTAINING PROTEIN"/>
    <property type="match status" value="1"/>
</dbReference>
<dbReference type="Pfam" id="PF00560">
    <property type="entry name" value="LRR_1"/>
    <property type="match status" value="3"/>
</dbReference>
<evidence type="ECO:0000313" key="13">
    <source>
        <dbReference type="Proteomes" id="UP000596660"/>
    </source>
</evidence>
<dbReference type="Proteomes" id="UP000596660">
    <property type="component" value="Unplaced"/>
</dbReference>
<evidence type="ECO:0000256" key="3">
    <source>
        <dbReference type="ARBA" id="ARBA00022475"/>
    </source>
</evidence>
<dbReference type="SUPFAM" id="SSF52058">
    <property type="entry name" value="L domain-like"/>
    <property type="match status" value="1"/>
</dbReference>
<dbReference type="InterPro" id="IPR001611">
    <property type="entry name" value="Leu-rich_rpt"/>
</dbReference>
<proteinExistence type="inferred from homology"/>
<dbReference type="GO" id="GO:0005886">
    <property type="term" value="C:plasma membrane"/>
    <property type="evidence" value="ECO:0007669"/>
    <property type="project" value="UniProtKB-SubCell"/>
</dbReference>
<name>A0A803LQ60_CHEQI</name>
<comment type="similarity">
    <text evidence="2">Belongs to the RLP family.</text>
</comment>